<evidence type="ECO:0000313" key="4">
    <source>
        <dbReference type="WBParaSite" id="jg13997"/>
    </source>
</evidence>
<accession>A0A915CZP1</accession>
<keyword evidence="3" id="KW-1185">Reference proteome</keyword>
<dbReference type="Pfam" id="PF00337">
    <property type="entry name" value="Gal-bind_lectin"/>
    <property type="match status" value="1"/>
</dbReference>
<dbReference type="WBParaSite" id="jg13997">
    <property type="protein sequence ID" value="jg13997"/>
    <property type="gene ID" value="jg13997"/>
</dbReference>
<name>A0A915CZP1_9BILA</name>
<reference evidence="4" key="1">
    <citation type="submission" date="2022-11" db="UniProtKB">
        <authorList>
            <consortium name="WormBaseParasite"/>
        </authorList>
    </citation>
    <scope>IDENTIFICATION</scope>
</reference>
<dbReference type="Proteomes" id="UP000887574">
    <property type="component" value="Unplaced"/>
</dbReference>
<proteinExistence type="predicted"/>
<dbReference type="InterPro" id="IPR001079">
    <property type="entry name" value="Galectin_CRD"/>
</dbReference>
<evidence type="ECO:0000313" key="3">
    <source>
        <dbReference type="Proteomes" id="UP000887574"/>
    </source>
</evidence>
<keyword evidence="1" id="KW-0430">Lectin</keyword>
<dbReference type="AlphaFoldDB" id="A0A915CZP1"/>
<sequence>MLFAAENQLSGGDGQLGVDTRDMALLSTLHSCLPDPTKTVDWEEDEGGDTWSWMLPEETQPVSDLISIQGICHIDLLGSQFKITHNEDNNDFFLDLVQSEGSLQSVLQVIFRFPRDRNGSMQIFASSYDLWRKPGRVIVHSASSRCVKQKHWHLQLHVYEHCYTIELNGRLIDTFDHRMAFRKVHKCPSLQLSDLPQSCNEIGMKGQQNC</sequence>
<evidence type="ECO:0000256" key="1">
    <source>
        <dbReference type="ARBA" id="ARBA00022734"/>
    </source>
</evidence>
<protein>
    <submittedName>
        <fullName evidence="4">Galectin domain-containing protein</fullName>
    </submittedName>
</protein>
<dbReference type="GO" id="GO:0030246">
    <property type="term" value="F:carbohydrate binding"/>
    <property type="evidence" value="ECO:0007669"/>
    <property type="project" value="UniProtKB-KW"/>
</dbReference>
<organism evidence="3 4">
    <name type="scientific">Ditylenchus dipsaci</name>
    <dbReference type="NCBI Taxonomy" id="166011"/>
    <lineage>
        <taxon>Eukaryota</taxon>
        <taxon>Metazoa</taxon>
        <taxon>Ecdysozoa</taxon>
        <taxon>Nematoda</taxon>
        <taxon>Chromadorea</taxon>
        <taxon>Rhabditida</taxon>
        <taxon>Tylenchina</taxon>
        <taxon>Tylenchomorpha</taxon>
        <taxon>Sphaerularioidea</taxon>
        <taxon>Anguinidae</taxon>
        <taxon>Anguininae</taxon>
        <taxon>Ditylenchus</taxon>
    </lineage>
</organism>
<feature type="domain" description="Galectin" evidence="2">
    <location>
        <begin position="68"/>
        <end position="185"/>
    </location>
</feature>
<evidence type="ECO:0000259" key="2">
    <source>
        <dbReference type="Pfam" id="PF00337"/>
    </source>
</evidence>